<accession>A0A088MYJ6</accession>
<dbReference type="eggNOG" id="COG3417">
    <property type="taxonomic scope" value="Bacteria"/>
</dbReference>
<evidence type="ECO:0000313" key="2">
    <source>
        <dbReference type="Proteomes" id="UP000067325"/>
    </source>
</evidence>
<sequence>MFNILLTIAPLLTNSIAEAKQDLLSSELLPGLLTRELVLMPPKFKYLDWKGSFSPLVNHMISANGICEDSLLLVNTIKNSTNGSLQSDEATATLSSLIPNHSNFRVVRADTLKSARMKLGLSENDSLESRSKAIGWLDILTHNMYCTASLVGILNNQT</sequence>
<proteinExistence type="predicted"/>
<name>A0A088MYJ6_9GAMM</name>
<protein>
    <submittedName>
        <fullName evidence="1">Uncharacterized protein</fullName>
    </submittedName>
</protein>
<organism evidence="1 2">
    <name type="scientific">Candidatus Palibaumannia cicadellinicola</name>
    <dbReference type="NCBI Taxonomy" id="186490"/>
    <lineage>
        <taxon>Bacteria</taxon>
        <taxon>Pseudomonadati</taxon>
        <taxon>Pseudomonadota</taxon>
        <taxon>Gammaproteobacteria</taxon>
        <taxon>Candidatus Palibaumannia</taxon>
    </lineage>
</organism>
<dbReference type="GO" id="GO:0031241">
    <property type="term" value="C:periplasmic side of cell outer membrane"/>
    <property type="evidence" value="ECO:0007669"/>
    <property type="project" value="TreeGrafter"/>
</dbReference>
<dbReference type="KEGG" id="bcib:IM45_954"/>
<gene>
    <name evidence="1" type="ORF">IM45_954</name>
</gene>
<dbReference type="PANTHER" id="PTHR40593">
    <property type="entry name" value="PENICILLIN-BINDING PROTEIN ACTIVATOR LPOB"/>
    <property type="match status" value="1"/>
</dbReference>
<dbReference type="InterPro" id="IPR014094">
    <property type="entry name" value="LpoB"/>
</dbReference>
<dbReference type="Gene3D" id="3.40.50.10610">
    <property type="entry name" value="ABC-type transport auxiliary lipoprotein component"/>
    <property type="match status" value="1"/>
</dbReference>
<reference evidence="1 2" key="1">
    <citation type="journal article" date="2014" name="MBio">
        <title>Differential genome evolution between companion symbionts in an insect-bacterial symbiosis.</title>
        <authorList>
            <person name="Bennett G.M."/>
            <person name="McCutcheon J.P."/>
            <person name="MacDonald B.R."/>
            <person name="Romanovicz D."/>
            <person name="Moran N.A."/>
        </authorList>
    </citation>
    <scope>NUCLEOTIDE SEQUENCE [LARGE SCALE GENOMIC DNA]</scope>
    <source>
        <strain evidence="1 2">BGSS</strain>
    </source>
</reference>
<dbReference type="Pfam" id="PF13036">
    <property type="entry name" value="LpoB"/>
    <property type="match status" value="1"/>
</dbReference>
<dbReference type="GO" id="GO:0030234">
    <property type="term" value="F:enzyme regulator activity"/>
    <property type="evidence" value="ECO:0007669"/>
    <property type="project" value="TreeGrafter"/>
</dbReference>
<evidence type="ECO:0000313" key="1">
    <source>
        <dbReference type="EMBL" id="AIN47347.1"/>
    </source>
</evidence>
<dbReference type="AlphaFoldDB" id="A0A088MYJ6"/>
<dbReference type="PANTHER" id="PTHR40593:SF1">
    <property type="entry name" value="PENICILLIN-BINDING PROTEIN ACTIVATOR LPOB"/>
    <property type="match status" value="1"/>
</dbReference>
<dbReference type="GO" id="GO:0009252">
    <property type="term" value="P:peptidoglycan biosynthetic process"/>
    <property type="evidence" value="ECO:0007669"/>
    <property type="project" value="TreeGrafter"/>
</dbReference>
<dbReference type="EMBL" id="CP008985">
    <property type="protein sequence ID" value="AIN47347.1"/>
    <property type="molecule type" value="Genomic_DNA"/>
</dbReference>
<dbReference type="Proteomes" id="UP000067325">
    <property type="component" value="Chromosome"/>
</dbReference>